<dbReference type="RefSeq" id="WP_088562159.1">
    <property type="nucleotide sequence ID" value="NZ_FYEH01000010.1"/>
</dbReference>
<name>A0A212RL46_9PROT</name>
<evidence type="ECO:0000313" key="4">
    <source>
        <dbReference type="Proteomes" id="UP000197065"/>
    </source>
</evidence>
<organism evidence="3 4">
    <name type="scientific">Arboricoccus pini</name>
    <dbReference type="NCBI Taxonomy" id="1963835"/>
    <lineage>
        <taxon>Bacteria</taxon>
        <taxon>Pseudomonadati</taxon>
        <taxon>Pseudomonadota</taxon>
        <taxon>Alphaproteobacteria</taxon>
        <taxon>Geminicoccales</taxon>
        <taxon>Geminicoccaceae</taxon>
        <taxon>Arboricoccus</taxon>
    </lineage>
</organism>
<gene>
    <name evidence="3" type="ORF">SAMN07250955_11079</name>
</gene>
<proteinExistence type="predicted"/>
<evidence type="ECO:0000256" key="1">
    <source>
        <dbReference type="SAM" id="Phobius"/>
    </source>
</evidence>
<dbReference type="InterPro" id="IPR027383">
    <property type="entry name" value="Znf_put"/>
</dbReference>
<evidence type="ECO:0000259" key="2">
    <source>
        <dbReference type="Pfam" id="PF13490"/>
    </source>
</evidence>
<reference evidence="3 4" key="1">
    <citation type="submission" date="2017-06" db="EMBL/GenBank/DDBJ databases">
        <authorList>
            <person name="Kim H.J."/>
            <person name="Triplett B.A."/>
        </authorList>
    </citation>
    <scope>NUCLEOTIDE SEQUENCE [LARGE SCALE GENOMIC DNA]</scope>
    <source>
        <strain evidence="3 4">B29T1</strain>
    </source>
</reference>
<feature type="domain" description="Putative zinc-finger" evidence="2">
    <location>
        <begin position="6"/>
        <end position="40"/>
    </location>
</feature>
<accession>A0A212RL46</accession>
<keyword evidence="1 3" id="KW-0812">Transmembrane</keyword>
<dbReference type="EMBL" id="FYEH01000010">
    <property type="protein sequence ID" value="SNB73190.1"/>
    <property type="molecule type" value="Genomic_DNA"/>
</dbReference>
<dbReference type="Proteomes" id="UP000197065">
    <property type="component" value="Unassembled WGS sequence"/>
</dbReference>
<dbReference type="OrthoDB" id="7549755at2"/>
<evidence type="ECO:0000313" key="3">
    <source>
        <dbReference type="EMBL" id="SNB73190.1"/>
    </source>
</evidence>
<sequence length="246" mass="26677">MTPEQCSELALLIQADIDGELPAAEAANVAKHVEACPSCATLQQDLLELSGRIREIRSPTAPPALKAAIAERLGAPAPRRPAAGRRAWFAGGLSLGVALAASLLVFAWLPKADMAPDVVVAAHIRALQPSHLMDVVSTDQHTVKPWFAGRLPFSPPVKDLTAQDFKLVGGRLDYLPGQTAATLIYQRRQHLIDLFVWPTPPTPDKAPANGSREGYNFFRWQAGGMTFWAVSDLNSQELAQFANAWR</sequence>
<keyword evidence="1" id="KW-1133">Transmembrane helix</keyword>
<feature type="transmembrane region" description="Helical" evidence="1">
    <location>
        <begin position="87"/>
        <end position="109"/>
    </location>
</feature>
<keyword evidence="4" id="KW-1185">Reference proteome</keyword>
<dbReference type="AlphaFoldDB" id="A0A212RL46"/>
<protein>
    <submittedName>
        <fullName evidence="3">Transmembrane transcriptional regulator (Anti-sigma factor RsiW)</fullName>
    </submittedName>
</protein>
<dbReference type="Pfam" id="PF13490">
    <property type="entry name" value="zf-HC2"/>
    <property type="match status" value="1"/>
</dbReference>
<dbReference type="InterPro" id="IPR041916">
    <property type="entry name" value="Anti_sigma_zinc_sf"/>
</dbReference>
<dbReference type="Gene3D" id="1.10.10.1320">
    <property type="entry name" value="Anti-sigma factor, zinc-finger domain"/>
    <property type="match status" value="1"/>
</dbReference>
<keyword evidence="1" id="KW-0472">Membrane</keyword>